<feature type="chain" id="PRO_5028540399" description="Aspartate 1-decarboxylase alpha chain" evidence="9 13">
    <location>
        <begin position="25"/>
        <end position="129"/>
    </location>
</feature>
<dbReference type="PANTHER" id="PTHR21012">
    <property type="entry name" value="ASPARTATE 1-DECARBOXYLASE"/>
    <property type="match status" value="1"/>
</dbReference>
<comment type="PTM">
    <text evidence="9 12">Is synthesized initially as an inactive proenzyme, which is activated by self-cleavage at a specific serine bond to produce a beta-subunit with a hydroxyl group at its C-terminus and an alpha-subunit with a pyruvoyl group at its N-terminus.</text>
</comment>
<evidence type="ECO:0000256" key="13">
    <source>
        <dbReference type="PIRSR" id="PIRSR006246-5"/>
    </source>
</evidence>
<dbReference type="EMBL" id="DTMQ01000016">
    <property type="protein sequence ID" value="HGE98940.1"/>
    <property type="molecule type" value="Genomic_DNA"/>
</dbReference>
<keyword evidence="3 9" id="KW-0210">Decarboxylase</keyword>
<dbReference type="GO" id="GO:0005829">
    <property type="term" value="C:cytosol"/>
    <property type="evidence" value="ECO:0007669"/>
    <property type="project" value="TreeGrafter"/>
</dbReference>
<proteinExistence type="inferred from homology"/>
<evidence type="ECO:0000313" key="14">
    <source>
        <dbReference type="EMBL" id="HGE98940.1"/>
    </source>
</evidence>
<feature type="binding site" evidence="9 11">
    <location>
        <begin position="73"/>
        <end position="75"/>
    </location>
    <ligand>
        <name>substrate</name>
    </ligand>
</feature>
<evidence type="ECO:0000256" key="7">
    <source>
        <dbReference type="ARBA" id="ARBA00023270"/>
    </source>
</evidence>
<evidence type="ECO:0000256" key="4">
    <source>
        <dbReference type="ARBA" id="ARBA00022813"/>
    </source>
</evidence>
<sequence length="129" mass="14324">MLRNILKSKIHGIKVTGKGLHYEGSLTIDEEILKKADMLEGEAVQVVNVTNGKRFETYLMRGKKGSGECILNGGTARLGEVGDELIVLSFAWMDTAQARSFIPKKVFLDENNKIIKINNTQGEKAESER</sequence>
<dbReference type="InterPro" id="IPR009010">
    <property type="entry name" value="Asp_de-COase-like_dom_sf"/>
</dbReference>
<gene>
    <name evidence="9" type="primary">panD</name>
    <name evidence="14" type="ORF">ENX07_02555</name>
</gene>
<dbReference type="GO" id="GO:0004068">
    <property type="term" value="F:aspartate 1-decarboxylase activity"/>
    <property type="evidence" value="ECO:0007669"/>
    <property type="project" value="UniProtKB-UniRule"/>
</dbReference>
<evidence type="ECO:0000256" key="5">
    <source>
        <dbReference type="ARBA" id="ARBA00023145"/>
    </source>
</evidence>
<comment type="caution">
    <text evidence="14">The sequence shown here is derived from an EMBL/GenBank/DDBJ whole genome shotgun (WGS) entry which is preliminary data.</text>
</comment>
<evidence type="ECO:0000256" key="1">
    <source>
        <dbReference type="ARBA" id="ARBA00022490"/>
    </source>
</evidence>
<reference evidence="14" key="1">
    <citation type="journal article" date="2020" name="mSystems">
        <title>Genome- and Community-Level Interaction Insights into Carbon Utilization and Element Cycling Functions of Hydrothermarchaeota in Hydrothermal Sediment.</title>
        <authorList>
            <person name="Zhou Z."/>
            <person name="Liu Y."/>
            <person name="Xu W."/>
            <person name="Pan J."/>
            <person name="Luo Z.H."/>
            <person name="Li M."/>
        </authorList>
    </citation>
    <scope>NUCLEOTIDE SEQUENCE [LARGE SCALE GENOMIC DNA]</scope>
    <source>
        <strain evidence="14">SpSt-906</strain>
    </source>
</reference>
<feature type="active site" description="Schiff-base intermediate with substrate; via pyruvic acid" evidence="9 10">
    <location>
        <position position="25"/>
    </location>
</feature>
<dbReference type="NCBIfam" id="TIGR00223">
    <property type="entry name" value="panD"/>
    <property type="match status" value="1"/>
</dbReference>
<keyword evidence="6 9" id="KW-0456">Lyase</keyword>
<protein>
    <recommendedName>
        <fullName evidence="9">Aspartate 1-decarboxylase</fullName>
        <ecNumber evidence="9">4.1.1.11</ecNumber>
    </recommendedName>
    <alternativeName>
        <fullName evidence="9">Aspartate alpha-decarboxylase</fullName>
    </alternativeName>
    <component>
        <recommendedName>
            <fullName evidence="9">Aspartate 1-decarboxylase beta chain</fullName>
        </recommendedName>
    </component>
    <component>
        <recommendedName>
            <fullName evidence="9">Aspartate 1-decarboxylase alpha chain</fullName>
        </recommendedName>
    </component>
</protein>
<dbReference type="PANTHER" id="PTHR21012:SF0">
    <property type="entry name" value="ASPARTATE 1-DECARBOXYLASE"/>
    <property type="match status" value="1"/>
</dbReference>
<comment type="catalytic activity">
    <reaction evidence="9">
        <text>L-aspartate + H(+) = beta-alanine + CO2</text>
        <dbReference type="Rhea" id="RHEA:19497"/>
        <dbReference type="ChEBI" id="CHEBI:15378"/>
        <dbReference type="ChEBI" id="CHEBI:16526"/>
        <dbReference type="ChEBI" id="CHEBI:29991"/>
        <dbReference type="ChEBI" id="CHEBI:57966"/>
        <dbReference type="EC" id="4.1.1.11"/>
    </reaction>
</comment>
<evidence type="ECO:0000256" key="6">
    <source>
        <dbReference type="ARBA" id="ARBA00023239"/>
    </source>
</evidence>
<evidence type="ECO:0000256" key="3">
    <source>
        <dbReference type="ARBA" id="ARBA00022793"/>
    </source>
</evidence>
<comment type="cofactor">
    <cofactor evidence="9 10">
        <name>pyruvate</name>
        <dbReference type="ChEBI" id="CHEBI:15361"/>
    </cofactor>
    <text evidence="9 10">Binds 1 pyruvoyl group covalently per subunit.</text>
</comment>
<comment type="subunit">
    <text evidence="9">Heterooctamer of four alpha and four beta subunits.</text>
</comment>
<keyword evidence="5 9" id="KW-0865">Zymogen</keyword>
<comment type="pathway">
    <text evidence="9">Cofactor biosynthesis; (R)-pantothenate biosynthesis; beta-alanine from L-aspartate: step 1/1.</text>
</comment>
<evidence type="ECO:0000256" key="8">
    <source>
        <dbReference type="ARBA" id="ARBA00023317"/>
    </source>
</evidence>
<feature type="binding site" evidence="9 11">
    <location>
        <position position="57"/>
    </location>
    <ligand>
        <name>substrate</name>
    </ligand>
</feature>
<comment type="function">
    <text evidence="9">Catalyzes the pyruvoyl-dependent decarboxylation of aspartate to produce beta-alanine.</text>
</comment>
<feature type="modified residue" description="Pyruvic acid (Ser)" evidence="9 12">
    <location>
        <position position="25"/>
    </location>
</feature>
<evidence type="ECO:0000256" key="9">
    <source>
        <dbReference type="HAMAP-Rule" id="MF_00446"/>
    </source>
</evidence>
<keyword evidence="4 9" id="KW-0068">Autocatalytic cleavage</keyword>
<dbReference type="HAMAP" id="MF_00446">
    <property type="entry name" value="PanD"/>
    <property type="match status" value="1"/>
</dbReference>
<keyword evidence="2 9" id="KW-0566">Pantothenate biosynthesis</keyword>
<evidence type="ECO:0000256" key="10">
    <source>
        <dbReference type="PIRSR" id="PIRSR006246-1"/>
    </source>
</evidence>
<organism evidence="14">
    <name type="scientific">candidate division WOR-3 bacterium</name>
    <dbReference type="NCBI Taxonomy" id="2052148"/>
    <lineage>
        <taxon>Bacteria</taxon>
        <taxon>Bacteria division WOR-3</taxon>
    </lineage>
</organism>
<dbReference type="PIRSF" id="PIRSF006246">
    <property type="entry name" value="Asp_decarbox"/>
    <property type="match status" value="1"/>
</dbReference>
<dbReference type="Pfam" id="PF02261">
    <property type="entry name" value="Asp_decarbox"/>
    <property type="match status" value="1"/>
</dbReference>
<feature type="active site" description="Proton donor" evidence="9 10">
    <location>
        <position position="58"/>
    </location>
</feature>
<dbReference type="CDD" id="cd06919">
    <property type="entry name" value="Asp_decarbox"/>
    <property type="match status" value="1"/>
</dbReference>
<feature type="chain" id="PRO_5028540398" description="Aspartate 1-decarboxylase beta chain" evidence="9 13">
    <location>
        <begin position="1"/>
        <end position="24"/>
    </location>
</feature>
<keyword evidence="8 9" id="KW-0670">Pyruvate</keyword>
<dbReference type="Gene3D" id="2.40.40.20">
    <property type="match status" value="1"/>
</dbReference>
<dbReference type="SUPFAM" id="SSF50692">
    <property type="entry name" value="ADC-like"/>
    <property type="match status" value="1"/>
</dbReference>
<accession>A0A7C3Z1F0</accession>
<dbReference type="AlphaFoldDB" id="A0A7C3Z1F0"/>
<dbReference type="GO" id="GO:0015940">
    <property type="term" value="P:pantothenate biosynthetic process"/>
    <property type="evidence" value="ECO:0007669"/>
    <property type="project" value="UniProtKB-UniRule"/>
</dbReference>
<dbReference type="EC" id="4.1.1.11" evidence="9"/>
<keyword evidence="7 9" id="KW-0704">Schiff base</keyword>
<comment type="similarity">
    <text evidence="9">Belongs to the PanD family.</text>
</comment>
<dbReference type="GO" id="GO:0006523">
    <property type="term" value="P:alanine biosynthetic process"/>
    <property type="evidence" value="ECO:0007669"/>
    <property type="project" value="InterPro"/>
</dbReference>
<evidence type="ECO:0000256" key="11">
    <source>
        <dbReference type="PIRSR" id="PIRSR006246-2"/>
    </source>
</evidence>
<keyword evidence="1 9" id="KW-0963">Cytoplasm</keyword>
<evidence type="ECO:0000256" key="2">
    <source>
        <dbReference type="ARBA" id="ARBA00022655"/>
    </source>
</evidence>
<name>A0A7C3Z1F0_UNCW3</name>
<dbReference type="InterPro" id="IPR003190">
    <property type="entry name" value="Asp_decarbox"/>
</dbReference>
<comment type="subcellular location">
    <subcellularLocation>
        <location evidence="9">Cytoplasm</location>
    </subcellularLocation>
</comment>
<dbReference type="UniPathway" id="UPA00028">
    <property type="reaction ID" value="UER00002"/>
</dbReference>
<evidence type="ECO:0000256" key="12">
    <source>
        <dbReference type="PIRSR" id="PIRSR006246-3"/>
    </source>
</evidence>